<protein>
    <submittedName>
        <fullName evidence="7">Unannotated protein</fullName>
    </submittedName>
</protein>
<feature type="transmembrane region" description="Helical" evidence="6">
    <location>
        <begin position="156"/>
        <end position="175"/>
    </location>
</feature>
<feature type="transmembrane region" description="Helical" evidence="6">
    <location>
        <begin position="240"/>
        <end position="268"/>
    </location>
</feature>
<dbReference type="CDD" id="cd06581">
    <property type="entry name" value="TM_PBP1_LivM_like"/>
    <property type="match status" value="1"/>
</dbReference>
<evidence type="ECO:0000256" key="4">
    <source>
        <dbReference type="ARBA" id="ARBA00022989"/>
    </source>
</evidence>
<sequence length="324" mass="33838">MTRKMAMIGVPVLVLSAFLAPALLSRYWLFLVTSLLAYAIALIGLKVLFGDAGQLSLGQASFIGIGAYTAGIISEHLKLTLPYELLAVMLVSAAIACVIAVPALRVSGLRFALLTLAFAELFQWFLREAKGLTGGEQGLYVPPLLMGPIDGKSQTTLFLLALSLAVVATVLALHLPSTKVGRAMAAIRESRLAAESVGVSVWRTKLFAFVFAAVLSGVAGMLIAHSSGSLSPTSFDLFDSIYLLVAIILGGLRSVLGAWIGAAYLVIVPAVFTQFGLDSVYVVLSGAVLLVVIMVFPSGIAGVLTDAIGRRSTGQPGEGKELAA</sequence>
<dbReference type="Pfam" id="PF02653">
    <property type="entry name" value="BPD_transp_2"/>
    <property type="match status" value="1"/>
</dbReference>
<feature type="transmembrane region" description="Helical" evidence="6">
    <location>
        <begin position="111"/>
        <end position="126"/>
    </location>
</feature>
<organism evidence="7">
    <name type="scientific">freshwater metagenome</name>
    <dbReference type="NCBI Taxonomy" id="449393"/>
    <lineage>
        <taxon>unclassified sequences</taxon>
        <taxon>metagenomes</taxon>
        <taxon>ecological metagenomes</taxon>
    </lineage>
</organism>
<dbReference type="GO" id="GO:0005886">
    <property type="term" value="C:plasma membrane"/>
    <property type="evidence" value="ECO:0007669"/>
    <property type="project" value="UniProtKB-SubCell"/>
</dbReference>
<gene>
    <name evidence="7" type="ORF">UFOPK3772_03707</name>
</gene>
<evidence type="ECO:0000256" key="1">
    <source>
        <dbReference type="ARBA" id="ARBA00004651"/>
    </source>
</evidence>
<evidence type="ECO:0000256" key="3">
    <source>
        <dbReference type="ARBA" id="ARBA00022692"/>
    </source>
</evidence>
<evidence type="ECO:0000256" key="5">
    <source>
        <dbReference type="ARBA" id="ARBA00023136"/>
    </source>
</evidence>
<keyword evidence="2" id="KW-1003">Cell membrane</keyword>
<comment type="subcellular location">
    <subcellularLocation>
        <location evidence="1">Cell membrane</location>
        <topology evidence="1">Multi-pass membrane protein</topology>
    </subcellularLocation>
</comment>
<feature type="transmembrane region" description="Helical" evidence="6">
    <location>
        <begin position="206"/>
        <end position="228"/>
    </location>
</feature>
<evidence type="ECO:0000313" key="7">
    <source>
        <dbReference type="EMBL" id="CAB4976291.1"/>
    </source>
</evidence>
<keyword evidence="4 6" id="KW-1133">Transmembrane helix</keyword>
<feature type="transmembrane region" description="Helical" evidence="6">
    <location>
        <begin position="280"/>
        <end position="304"/>
    </location>
</feature>
<proteinExistence type="predicted"/>
<dbReference type="PANTHER" id="PTHR30482:SF20">
    <property type="entry name" value="HIGH-AFFINITY BRANCHED-CHAIN AMINO ACID TRANSPORT SYSTEM PERMEASE PROTEIN LIVM"/>
    <property type="match status" value="1"/>
</dbReference>
<reference evidence="7" key="1">
    <citation type="submission" date="2020-05" db="EMBL/GenBank/DDBJ databases">
        <authorList>
            <person name="Chiriac C."/>
            <person name="Salcher M."/>
            <person name="Ghai R."/>
            <person name="Kavagutti S V."/>
        </authorList>
    </citation>
    <scope>NUCLEOTIDE SEQUENCE</scope>
</reference>
<dbReference type="InterPro" id="IPR001851">
    <property type="entry name" value="ABC_transp_permease"/>
</dbReference>
<evidence type="ECO:0000256" key="2">
    <source>
        <dbReference type="ARBA" id="ARBA00022475"/>
    </source>
</evidence>
<feature type="transmembrane region" description="Helical" evidence="6">
    <location>
        <begin position="29"/>
        <end position="48"/>
    </location>
</feature>
<keyword evidence="5 6" id="KW-0472">Membrane</keyword>
<name>A0A6J7M651_9ZZZZ</name>
<keyword evidence="3 6" id="KW-0812">Transmembrane</keyword>
<evidence type="ECO:0000256" key="6">
    <source>
        <dbReference type="SAM" id="Phobius"/>
    </source>
</evidence>
<feature type="transmembrane region" description="Helical" evidence="6">
    <location>
        <begin position="55"/>
        <end position="73"/>
    </location>
</feature>
<dbReference type="InterPro" id="IPR043428">
    <property type="entry name" value="LivM-like"/>
</dbReference>
<accession>A0A6J7M651</accession>
<dbReference type="PANTHER" id="PTHR30482">
    <property type="entry name" value="HIGH-AFFINITY BRANCHED-CHAIN AMINO ACID TRANSPORT SYSTEM PERMEASE"/>
    <property type="match status" value="1"/>
</dbReference>
<dbReference type="GO" id="GO:0015658">
    <property type="term" value="F:branched-chain amino acid transmembrane transporter activity"/>
    <property type="evidence" value="ECO:0007669"/>
    <property type="project" value="InterPro"/>
</dbReference>
<feature type="transmembrane region" description="Helical" evidence="6">
    <location>
        <begin position="85"/>
        <end position="104"/>
    </location>
</feature>
<dbReference type="EMBL" id="CAFBNE010000270">
    <property type="protein sequence ID" value="CAB4976291.1"/>
    <property type="molecule type" value="Genomic_DNA"/>
</dbReference>
<dbReference type="AlphaFoldDB" id="A0A6J7M651"/>